<reference evidence="1 2" key="1">
    <citation type="submission" date="2021-02" db="EMBL/GenBank/DDBJ databases">
        <title>Draft Genome Sequences of 5 Vibrio neptunius Strains Isolated From of Bivalve Hatcheries.</title>
        <authorList>
            <person name="Galvis F."/>
            <person name="Barja J.L."/>
            <person name="Lemos M.L."/>
            <person name="Balado M."/>
        </authorList>
    </citation>
    <scope>NUCLEOTIDE SEQUENCE [LARGE SCALE GENOMIC DNA]</scope>
    <source>
        <strain evidence="1 2">PP-145.98</strain>
    </source>
</reference>
<dbReference type="EMBL" id="JAFHLB010000026">
    <property type="protein sequence ID" value="MBN3579510.1"/>
    <property type="molecule type" value="Genomic_DNA"/>
</dbReference>
<organism evidence="1 2">
    <name type="scientific">Vibrio neptunius</name>
    <dbReference type="NCBI Taxonomy" id="170651"/>
    <lineage>
        <taxon>Bacteria</taxon>
        <taxon>Pseudomonadati</taxon>
        <taxon>Pseudomonadota</taxon>
        <taxon>Gammaproteobacteria</taxon>
        <taxon>Vibrionales</taxon>
        <taxon>Vibrionaceae</taxon>
        <taxon>Vibrio</taxon>
    </lineage>
</organism>
<dbReference type="RefSeq" id="WP_206371488.1">
    <property type="nucleotide sequence ID" value="NZ_CAWPTM010000095.1"/>
</dbReference>
<gene>
    <name evidence="1" type="ORF">JYA62_17775</name>
</gene>
<dbReference type="Proteomes" id="UP000779070">
    <property type="component" value="Unassembled WGS sequence"/>
</dbReference>
<sequence>MSVINLKITSRVLDHMANVGHSSQKQIAYEVVDGQLYERNSEINKRHKVTIKVANQITLTLGDTSAIWFSHQI</sequence>
<proteinExistence type="predicted"/>
<comment type="caution">
    <text evidence="1">The sequence shown here is derived from an EMBL/GenBank/DDBJ whole genome shotgun (WGS) entry which is preliminary data.</text>
</comment>
<accession>A0ABS3A695</accession>
<evidence type="ECO:0000313" key="2">
    <source>
        <dbReference type="Proteomes" id="UP000779070"/>
    </source>
</evidence>
<keyword evidence="2" id="KW-1185">Reference proteome</keyword>
<evidence type="ECO:0000313" key="1">
    <source>
        <dbReference type="EMBL" id="MBN3579510.1"/>
    </source>
</evidence>
<protein>
    <submittedName>
        <fullName evidence="1">Uncharacterized protein</fullName>
    </submittedName>
</protein>
<name>A0ABS3A695_9VIBR</name>